<dbReference type="CDD" id="cd16936">
    <property type="entry name" value="HATPase_RsbW-like"/>
    <property type="match status" value="1"/>
</dbReference>
<dbReference type="Proteomes" id="UP000316628">
    <property type="component" value="Unassembled WGS sequence"/>
</dbReference>
<keyword evidence="4" id="KW-1185">Reference proteome</keyword>
<dbReference type="SUPFAM" id="SSF55874">
    <property type="entry name" value="ATPase domain of HSP90 chaperone/DNA topoisomerase II/histidine kinase"/>
    <property type="match status" value="1"/>
</dbReference>
<dbReference type="RefSeq" id="WP_141976298.1">
    <property type="nucleotide sequence ID" value="NZ_VFPP01000001.1"/>
</dbReference>
<dbReference type="Pfam" id="PF13581">
    <property type="entry name" value="HATPase_c_2"/>
    <property type="match status" value="1"/>
</dbReference>
<dbReference type="PANTHER" id="PTHR35526:SF3">
    <property type="entry name" value="ANTI-SIGMA-F FACTOR RSBW"/>
    <property type="match status" value="1"/>
</dbReference>
<evidence type="ECO:0000313" key="3">
    <source>
        <dbReference type="EMBL" id="TQM79182.1"/>
    </source>
</evidence>
<dbReference type="EMBL" id="VFPP01000001">
    <property type="protein sequence ID" value="TQM79182.1"/>
    <property type="molecule type" value="Genomic_DNA"/>
</dbReference>
<keyword evidence="3" id="KW-0418">Kinase</keyword>
<dbReference type="Gene3D" id="3.30.565.10">
    <property type="entry name" value="Histidine kinase-like ATPase, C-terminal domain"/>
    <property type="match status" value="1"/>
</dbReference>
<name>A0A543J8N2_9PSEU</name>
<evidence type="ECO:0000256" key="1">
    <source>
        <dbReference type="ARBA" id="ARBA00022527"/>
    </source>
</evidence>
<dbReference type="InterPro" id="IPR036890">
    <property type="entry name" value="HATPase_C_sf"/>
</dbReference>
<dbReference type="InterPro" id="IPR050267">
    <property type="entry name" value="Anti-sigma-factor_SerPK"/>
</dbReference>
<comment type="caution">
    <text evidence="3">The sequence shown here is derived from an EMBL/GenBank/DDBJ whole genome shotgun (WGS) entry which is preliminary data.</text>
</comment>
<accession>A0A543J8N2</accession>
<organism evidence="3 4">
    <name type="scientific">Saccharothrix saharensis</name>
    <dbReference type="NCBI Taxonomy" id="571190"/>
    <lineage>
        <taxon>Bacteria</taxon>
        <taxon>Bacillati</taxon>
        <taxon>Actinomycetota</taxon>
        <taxon>Actinomycetes</taxon>
        <taxon>Pseudonocardiales</taxon>
        <taxon>Pseudonocardiaceae</taxon>
        <taxon>Saccharothrix</taxon>
    </lineage>
</organism>
<feature type="domain" description="Histidine kinase/HSP90-like ATPase" evidence="2">
    <location>
        <begin position="34"/>
        <end position="138"/>
    </location>
</feature>
<dbReference type="GO" id="GO:0004674">
    <property type="term" value="F:protein serine/threonine kinase activity"/>
    <property type="evidence" value="ECO:0007669"/>
    <property type="project" value="UniProtKB-KW"/>
</dbReference>
<keyword evidence="3" id="KW-0808">Transferase</keyword>
<sequence>MIDGADAPDPARRRIRPGEPADAEVLELAGDMPRLAEVRRWTGDVLADLTDEEVADAKLVVSELVTNAYEHGQHPLHVRLRRTRNLIRVEVTDLSPRVPVIGRSSVRVTRGRGLLLVDRLCRRWGAVRNAVGKTVWAVLARPSEHPGAVPAD</sequence>
<evidence type="ECO:0000259" key="2">
    <source>
        <dbReference type="Pfam" id="PF13581"/>
    </source>
</evidence>
<proteinExistence type="predicted"/>
<reference evidence="3 4" key="1">
    <citation type="submission" date="2019-06" db="EMBL/GenBank/DDBJ databases">
        <title>Sequencing the genomes of 1000 actinobacteria strains.</title>
        <authorList>
            <person name="Klenk H.-P."/>
        </authorList>
    </citation>
    <scope>NUCLEOTIDE SEQUENCE [LARGE SCALE GENOMIC DNA]</scope>
    <source>
        <strain evidence="3 4">DSM 45456</strain>
    </source>
</reference>
<dbReference type="OrthoDB" id="3478628at2"/>
<protein>
    <submittedName>
        <fullName evidence="3">Histidine kinase-like protein</fullName>
    </submittedName>
</protein>
<evidence type="ECO:0000313" key="4">
    <source>
        <dbReference type="Proteomes" id="UP000316628"/>
    </source>
</evidence>
<dbReference type="PANTHER" id="PTHR35526">
    <property type="entry name" value="ANTI-SIGMA-F FACTOR RSBW-RELATED"/>
    <property type="match status" value="1"/>
</dbReference>
<dbReference type="InterPro" id="IPR003594">
    <property type="entry name" value="HATPase_dom"/>
</dbReference>
<keyword evidence="1" id="KW-0723">Serine/threonine-protein kinase</keyword>
<dbReference type="AlphaFoldDB" id="A0A543J8N2"/>
<gene>
    <name evidence="3" type="ORF">FHX81_1478</name>
</gene>